<dbReference type="Gene3D" id="2.70.170.10">
    <property type="entry name" value="Neurotransmitter-gated ion-channel ligand-binding domain"/>
    <property type="match status" value="1"/>
</dbReference>
<keyword evidence="4" id="KW-0732">Signal</keyword>
<dbReference type="Pfam" id="PF02932">
    <property type="entry name" value="Neur_chan_memb"/>
    <property type="match status" value="1"/>
</dbReference>
<feature type="transmembrane region" description="Helical" evidence="11">
    <location>
        <begin position="7"/>
        <end position="25"/>
    </location>
</feature>
<dbReference type="SUPFAM" id="SSF90112">
    <property type="entry name" value="Neurotransmitter-gated ion-channel transmembrane pore"/>
    <property type="match status" value="1"/>
</dbReference>
<evidence type="ECO:0000259" key="13">
    <source>
        <dbReference type="Pfam" id="PF02932"/>
    </source>
</evidence>
<dbReference type="GO" id="GO:0005230">
    <property type="term" value="F:extracellular ligand-gated monoatomic ion channel activity"/>
    <property type="evidence" value="ECO:0007669"/>
    <property type="project" value="InterPro"/>
</dbReference>
<dbReference type="GO" id="GO:0005886">
    <property type="term" value="C:plasma membrane"/>
    <property type="evidence" value="ECO:0007669"/>
    <property type="project" value="UniProtKB-SubCell"/>
</dbReference>
<dbReference type="InterPro" id="IPR036719">
    <property type="entry name" value="Neuro-gated_channel_TM_sf"/>
</dbReference>
<keyword evidence="10 11" id="KW-0407">Ion channel</keyword>
<dbReference type="FunFam" id="2.70.170.10:FF:000031">
    <property type="entry name" value="AcetylCholine Receptor"/>
    <property type="match status" value="1"/>
</dbReference>
<keyword evidence="5 11" id="KW-1133">Transmembrane helix</keyword>
<dbReference type="CDD" id="cd18997">
    <property type="entry name" value="LGIC_ECD_nAChR"/>
    <property type="match status" value="1"/>
</dbReference>
<dbReference type="FunFam" id="1.20.58.390:FF:000049">
    <property type="entry name" value="AcetylCholine Receptor"/>
    <property type="match status" value="1"/>
</dbReference>
<evidence type="ECO:0000256" key="2">
    <source>
        <dbReference type="ARBA" id="ARBA00009237"/>
    </source>
</evidence>
<dbReference type="SUPFAM" id="SSF63712">
    <property type="entry name" value="Nicotinic receptor ligand binding domain-like"/>
    <property type="match status" value="1"/>
</dbReference>
<evidence type="ECO:0000256" key="4">
    <source>
        <dbReference type="ARBA" id="ARBA00022729"/>
    </source>
</evidence>
<dbReference type="InterPro" id="IPR018000">
    <property type="entry name" value="Neurotransmitter_ion_chnl_CS"/>
</dbReference>
<dbReference type="Gene3D" id="1.20.58.390">
    <property type="entry name" value="Neurotransmitter-gated ion-channel transmembrane domain"/>
    <property type="match status" value="1"/>
</dbReference>
<dbReference type="InterPro" id="IPR038050">
    <property type="entry name" value="Neuro_actylchol_rec"/>
</dbReference>
<dbReference type="OrthoDB" id="6097796at2759"/>
<proteinExistence type="inferred from homology"/>
<accession>A0A0B2VHD7</accession>
<dbReference type="GO" id="GO:0004888">
    <property type="term" value="F:transmembrane signaling receptor activity"/>
    <property type="evidence" value="ECO:0007669"/>
    <property type="project" value="InterPro"/>
</dbReference>
<evidence type="ECO:0000256" key="7">
    <source>
        <dbReference type="ARBA" id="ARBA00023136"/>
    </source>
</evidence>
<keyword evidence="6 11" id="KW-0406">Ion transport</keyword>
<keyword evidence="14" id="KW-0675">Receptor</keyword>
<dbReference type="Pfam" id="PF02931">
    <property type="entry name" value="Neur_chan_LBD"/>
    <property type="match status" value="1"/>
</dbReference>
<keyword evidence="8" id="KW-0325">Glycoprotein</keyword>
<dbReference type="InterPro" id="IPR036734">
    <property type="entry name" value="Neur_chan_lig-bd_sf"/>
</dbReference>
<evidence type="ECO:0000256" key="3">
    <source>
        <dbReference type="ARBA" id="ARBA00022692"/>
    </source>
</evidence>
<keyword evidence="11" id="KW-0813">Transport</keyword>
<evidence type="ECO:0000256" key="10">
    <source>
        <dbReference type="ARBA" id="ARBA00023303"/>
    </source>
</evidence>
<evidence type="ECO:0000313" key="15">
    <source>
        <dbReference type="Proteomes" id="UP000031036"/>
    </source>
</evidence>
<feature type="transmembrane region" description="Helical" evidence="11">
    <location>
        <begin position="296"/>
        <end position="314"/>
    </location>
</feature>
<evidence type="ECO:0000256" key="9">
    <source>
        <dbReference type="ARBA" id="ARBA00023286"/>
    </source>
</evidence>
<dbReference type="PANTHER" id="PTHR18945">
    <property type="entry name" value="NEUROTRANSMITTER GATED ION CHANNEL"/>
    <property type="match status" value="1"/>
</dbReference>
<sequence>MDMEIHLYYYYIWTFMMLPSLARISRDFTTKQHPSRSTAYYTPTHYRLYESLMSRYNRKLIPKKNHAEPVGVLFSIELYQIIEVNEPQQYVLMNAWIVERWTDELLYWNPAHFDNISDILLPYDSIWIPDTTLYNSLVMNDGESRRLLNAKLTSDLVQGTTLIEMLYPTLYKFSCMLNLKFFPYDTQECILTFGSWTHDNRGIDYRPFGSESTGIGLHHCLENEEWHILGSYAERRVMKYSCCANNYTLLEYHLFIQRKPLFFLVNLIMPTSIITLIAIVGFFSSPTINDIRDEKISLGITTLLSMSLLIFMVSDKMPSTSSFIPLIGWFYLCMIMLISGATLCSSIVIFIQKRGLLGKRPKRKSMFWFRWLGRLSRMEMPLLMKEAYLRKAKRDAHFRRTRKISLWQQIRGGINNRLASLPNGSAQTVVVASEPSCLEHFGNPQKCVIDSETDVLGSVSAEDIGDDGCIQLSESDDDQHSRTSEFVYQSTPIISAPVGETLTVPRPIMRRPSSRRNVGMVRTSNRARDQRARYSGAPTSFFTSQRNLAELEYDWIAAVVERCCLIIFCILFFFMSFGINVIGMYYWWQSSSKNP</sequence>
<keyword evidence="3 11" id="KW-0812">Transmembrane</keyword>
<gene>
    <name evidence="14" type="primary">des-2</name>
    <name evidence="14" type="ORF">Tcan_09881</name>
</gene>
<reference evidence="14 15" key="1">
    <citation type="submission" date="2014-11" db="EMBL/GenBank/DDBJ databases">
        <title>Genetic blueprint of the zoonotic pathogen Toxocara canis.</title>
        <authorList>
            <person name="Zhu X.-Q."/>
            <person name="Korhonen P.K."/>
            <person name="Cai H."/>
            <person name="Young N.D."/>
            <person name="Nejsum P."/>
            <person name="von Samson-Himmelstjerna G."/>
            <person name="Boag P.R."/>
            <person name="Tan P."/>
            <person name="Li Q."/>
            <person name="Min J."/>
            <person name="Yang Y."/>
            <person name="Wang X."/>
            <person name="Fang X."/>
            <person name="Hall R.S."/>
            <person name="Hofmann A."/>
            <person name="Sternberg P.W."/>
            <person name="Jex A.R."/>
            <person name="Gasser R.B."/>
        </authorList>
    </citation>
    <scope>NUCLEOTIDE SEQUENCE [LARGE SCALE GENOMIC DNA]</scope>
    <source>
        <strain evidence="14">PN_DK_2014</strain>
    </source>
</reference>
<protein>
    <submittedName>
        <fullName evidence="14">Acetylcholine receptor subunit alpha-type des-2</fullName>
    </submittedName>
</protein>
<dbReference type="EMBL" id="JPKZ01001678">
    <property type="protein sequence ID" value="KHN80819.1"/>
    <property type="molecule type" value="Genomic_DNA"/>
</dbReference>
<dbReference type="AlphaFoldDB" id="A0A0B2VHD7"/>
<dbReference type="InterPro" id="IPR006201">
    <property type="entry name" value="Neur_channel"/>
</dbReference>
<comment type="subcellular location">
    <subcellularLocation>
        <location evidence="1">Cell membrane</location>
        <topology evidence="1">Multi-pass membrane protein</topology>
    </subcellularLocation>
</comment>
<feature type="domain" description="Neurotransmitter-gated ion-channel transmembrane" evidence="13">
    <location>
        <begin position="267"/>
        <end position="579"/>
    </location>
</feature>
<dbReference type="PRINTS" id="PR00252">
    <property type="entry name" value="NRIONCHANNEL"/>
</dbReference>
<organism evidence="14 15">
    <name type="scientific">Toxocara canis</name>
    <name type="common">Canine roundworm</name>
    <dbReference type="NCBI Taxonomy" id="6265"/>
    <lineage>
        <taxon>Eukaryota</taxon>
        <taxon>Metazoa</taxon>
        <taxon>Ecdysozoa</taxon>
        <taxon>Nematoda</taxon>
        <taxon>Chromadorea</taxon>
        <taxon>Rhabditida</taxon>
        <taxon>Spirurina</taxon>
        <taxon>Ascaridomorpha</taxon>
        <taxon>Ascaridoidea</taxon>
        <taxon>Toxocaridae</taxon>
        <taxon>Toxocara</taxon>
    </lineage>
</organism>
<dbReference type="Proteomes" id="UP000031036">
    <property type="component" value="Unassembled WGS sequence"/>
</dbReference>
<name>A0A0B2VHD7_TOXCA</name>
<dbReference type="STRING" id="6265.A0A0B2VHD7"/>
<keyword evidence="9" id="KW-1071">Ligand-gated ion channel</keyword>
<dbReference type="CDD" id="cd19051">
    <property type="entry name" value="LGIC_TM_cation"/>
    <property type="match status" value="1"/>
</dbReference>
<evidence type="ECO:0000256" key="5">
    <source>
        <dbReference type="ARBA" id="ARBA00022989"/>
    </source>
</evidence>
<keyword evidence="7 11" id="KW-0472">Membrane</keyword>
<feature type="transmembrane region" description="Helical" evidence="11">
    <location>
        <begin position="565"/>
        <end position="588"/>
    </location>
</feature>
<feature type="domain" description="Neurotransmitter-gated ion-channel ligand-binding" evidence="12">
    <location>
        <begin position="46"/>
        <end position="260"/>
    </location>
</feature>
<evidence type="ECO:0000256" key="6">
    <source>
        <dbReference type="ARBA" id="ARBA00023065"/>
    </source>
</evidence>
<comment type="caution">
    <text evidence="14">The sequence shown here is derived from an EMBL/GenBank/DDBJ whole genome shotgun (WGS) entry which is preliminary data.</text>
</comment>
<evidence type="ECO:0000256" key="11">
    <source>
        <dbReference type="RuleBase" id="RU000687"/>
    </source>
</evidence>
<evidence type="ECO:0000313" key="14">
    <source>
        <dbReference type="EMBL" id="KHN80819.1"/>
    </source>
</evidence>
<evidence type="ECO:0000259" key="12">
    <source>
        <dbReference type="Pfam" id="PF02931"/>
    </source>
</evidence>
<evidence type="ECO:0000256" key="1">
    <source>
        <dbReference type="ARBA" id="ARBA00004651"/>
    </source>
</evidence>
<feature type="transmembrane region" description="Helical" evidence="11">
    <location>
        <begin position="326"/>
        <end position="351"/>
    </location>
</feature>
<dbReference type="InterPro" id="IPR006029">
    <property type="entry name" value="Neurotrans-gated_channel_TM"/>
</dbReference>
<comment type="similarity">
    <text evidence="2">Belongs to the ligand-gated ion channel (TC 1.A.9) family. Acetylcholine receptor (TC 1.A.9.1) subfamily.</text>
</comment>
<dbReference type="PROSITE" id="PS00236">
    <property type="entry name" value="NEUROTR_ION_CHANNEL"/>
    <property type="match status" value="1"/>
</dbReference>
<keyword evidence="15" id="KW-1185">Reference proteome</keyword>
<feature type="transmembrane region" description="Helical" evidence="11">
    <location>
        <begin position="261"/>
        <end position="284"/>
    </location>
</feature>
<dbReference type="OMA" id="MKQAYAQ"/>
<evidence type="ECO:0000256" key="8">
    <source>
        <dbReference type="ARBA" id="ARBA00023180"/>
    </source>
</evidence>
<dbReference type="InterPro" id="IPR006202">
    <property type="entry name" value="Neur_chan_lig-bd"/>
</dbReference>